<organism evidence="14 15">
    <name type="scientific">Metabacillus mangrovi</name>
    <dbReference type="NCBI Taxonomy" id="1491830"/>
    <lineage>
        <taxon>Bacteria</taxon>
        <taxon>Bacillati</taxon>
        <taxon>Bacillota</taxon>
        <taxon>Bacilli</taxon>
        <taxon>Bacillales</taxon>
        <taxon>Bacillaceae</taxon>
        <taxon>Metabacillus</taxon>
    </lineage>
</organism>
<dbReference type="InterPro" id="IPR017871">
    <property type="entry name" value="ABC_transporter-like_CS"/>
</dbReference>
<dbReference type="InterPro" id="IPR027417">
    <property type="entry name" value="P-loop_NTPase"/>
</dbReference>
<keyword evidence="4" id="KW-0547">Nucleotide-binding</keyword>
<evidence type="ECO:0000256" key="7">
    <source>
        <dbReference type="ARBA" id="ARBA00023065"/>
    </source>
</evidence>
<dbReference type="InterPro" id="IPR003439">
    <property type="entry name" value="ABC_transporter-like_ATP-bd"/>
</dbReference>
<evidence type="ECO:0000256" key="3">
    <source>
        <dbReference type="ARBA" id="ARBA00022496"/>
    </source>
</evidence>
<dbReference type="EMBL" id="WMIB01000014">
    <property type="protein sequence ID" value="MTH54470.1"/>
    <property type="molecule type" value="Genomic_DNA"/>
</dbReference>
<keyword evidence="8" id="KW-0472">Membrane</keyword>
<dbReference type="InterPro" id="IPR050093">
    <property type="entry name" value="ABC_SmlMolc_Importer"/>
</dbReference>
<dbReference type="Proteomes" id="UP000434639">
    <property type="component" value="Unassembled WGS sequence"/>
</dbReference>
<dbReference type="SMART" id="SM00382">
    <property type="entry name" value="AAA"/>
    <property type="match status" value="1"/>
</dbReference>
<evidence type="ECO:0000256" key="2">
    <source>
        <dbReference type="ARBA" id="ARBA00022475"/>
    </source>
</evidence>
<dbReference type="Gene3D" id="3.40.50.300">
    <property type="entry name" value="P-loop containing nucleotide triphosphate hydrolases"/>
    <property type="match status" value="1"/>
</dbReference>
<protein>
    <recommendedName>
        <fullName evidence="12">Carnitine transport ATP-binding protein OpuCA</fullName>
        <ecNumber evidence="11">7.6.2.9</ecNumber>
    </recommendedName>
</protein>
<dbReference type="CDD" id="cd03259">
    <property type="entry name" value="ABC_Carb_Solutes_like"/>
    <property type="match status" value="1"/>
</dbReference>
<dbReference type="PANTHER" id="PTHR42781">
    <property type="entry name" value="SPERMIDINE/PUTRESCINE IMPORT ATP-BINDING PROTEIN POTA"/>
    <property type="match status" value="1"/>
</dbReference>
<keyword evidence="15" id="KW-1185">Reference proteome</keyword>
<dbReference type="GO" id="GO:0016020">
    <property type="term" value="C:membrane"/>
    <property type="evidence" value="ECO:0007669"/>
    <property type="project" value="InterPro"/>
</dbReference>
<keyword evidence="6" id="KW-0408">Iron</keyword>
<dbReference type="InterPro" id="IPR015853">
    <property type="entry name" value="ABC_transpr_FbpC"/>
</dbReference>
<evidence type="ECO:0000256" key="4">
    <source>
        <dbReference type="ARBA" id="ARBA00022741"/>
    </source>
</evidence>
<keyword evidence="3" id="KW-0410">Iron transport</keyword>
<evidence type="ECO:0000256" key="12">
    <source>
        <dbReference type="ARBA" id="ARBA00070305"/>
    </source>
</evidence>
<dbReference type="GO" id="GO:0015418">
    <property type="term" value="F:ABC-type quaternary ammonium compound transporting activity"/>
    <property type="evidence" value="ECO:0007669"/>
    <property type="project" value="UniProtKB-EC"/>
</dbReference>
<dbReference type="RefSeq" id="WP_155112979.1">
    <property type="nucleotide sequence ID" value="NZ_WMIB01000014.1"/>
</dbReference>
<comment type="caution">
    <text evidence="14">The sequence shown here is derived from an EMBL/GenBank/DDBJ whole genome shotgun (WGS) entry which is preliminary data.</text>
</comment>
<dbReference type="InterPro" id="IPR003593">
    <property type="entry name" value="AAA+_ATPase"/>
</dbReference>
<evidence type="ECO:0000256" key="9">
    <source>
        <dbReference type="ARBA" id="ARBA00052482"/>
    </source>
</evidence>
<proteinExistence type="predicted"/>
<dbReference type="GO" id="GO:0016887">
    <property type="term" value="F:ATP hydrolysis activity"/>
    <property type="evidence" value="ECO:0007669"/>
    <property type="project" value="InterPro"/>
</dbReference>
<evidence type="ECO:0000313" key="14">
    <source>
        <dbReference type="EMBL" id="MTH54470.1"/>
    </source>
</evidence>
<evidence type="ECO:0000256" key="6">
    <source>
        <dbReference type="ARBA" id="ARBA00023004"/>
    </source>
</evidence>
<accession>A0A7X2S6M5</accession>
<evidence type="ECO:0000256" key="11">
    <source>
        <dbReference type="ARBA" id="ARBA00066388"/>
    </source>
</evidence>
<name>A0A7X2S6M5_9BACI</name>
<evidence type="ECO:0000256" key="8">
    <source>
        <dbReference type="ARBA" id="ARBA00023136"/>
    </source>
</evidence>
<keyword evidence="1" id="KW-0813">Transport</keyword>
<gene>
    <name evidence="14" type="ORF">GKZ89_13785</name>
</gene>
<dbReference type="EC" id="7.6.2.9" evidence="11"/>
<dbReference type="Pfam" id="PF00005">
    <property type="entry name" value="ABC_tran"/>
    <property type="match status" value="1"/>
</dbReference>
<dbReference type="GO" id="GO:0005524">
    <property type="term" value="F:ATP binding"/>
    <property type="evidence" value="ECO:0007669"/>
    <property type="project" value="UniProtKB-KW"/>
</dbReference>
<evidence type="ECO:0000256" key="1">
    <source>
        <dbReference type="ARBA" id="ARBA00022448"/>
    </source>
</evidence>
<comment type="subunit">
    <text evidence="10">The complex is composed of two ATP-binding proteins (OpuCA), two transmembrane proteins (OpuCB and OpuCD) and a solute-binding protein (OpuCC).</text>
</comment>
<dbReference type="PROSITE" id="PS00211">
    <property type="entry name" value="ABC_TRANSPORTER_1"/>
    <property type="match status" value="1"/>
</dbReference>
<keyword evidence="2" id="KW-1003">Cell membrane</keyword>
<evidence type="ECO:0000313" key="15">
    <source>
        <dbReference type="Proteomes" id="UP000434639"/>
    </source>
</evidence>
<evidence type="ECO:0000256" key="5">
    <source>
        <dbReference type="ARBA" id="ARBA00022840"/>
    </source>
</evidence>
<dbReference type="GO" id="GO:0015408">
    <property type="term" value="F:ABC-type ferric iron transporter activity"/>
    <property type="evidence" value="ECO:0007669"/>
    <property type="project" value="InterPro"/>
</dbReference>
<feature type="domain" description="ABC transporter" evidence="13">
    <location>
        <begin position="1"/>
        <end position="233"/>
    </location>
</feature>
<dbReference type="SUPFAM" id="SSF52540">
    <property type="entry name" value="P-loop containing nucleoside triphosphate hydrolases"/>
    <property type="match status" value="1"/>
</dbReference>
<reference evidence="14 15" key="1">
    <citation type="journal article" date="2017" name="Int. J. Syst. Evol. Microbiol.">
        <title>Bacillus mangrovi sp. nov., isolated from a sediment sample from a mangrove forest.</title>
        <authorList>
            <person name="Gupta V."/>
            <person name="Singh P.K."/>
            <person name="Korpole S."/>
            <person name="Tanuku N.R.S."/>
            <person name="Pinnaka A.K."/>
        </authorList>
    </citation>
    <scope>NUCLEOTIDE SEQUENCE [LARGE SCALE GENOMIC DNA]</scope>
    <source>
        <strain evidence="14 15">KCTC 33872</strain>
    </source>
</reference>
<dbReference type="PANTHER" id="PTHR42781:SF4">
    <property type="entry name" value="SPERMIDINE_PUTRESCINE IMPORT ATP-BINDING PROTEIN POTA"/>
    <property type="match status" value="1"/>
</dbReference>
<keyword evidence="7" id="KW-0406">Ion transport</keyword>
<sequence>MSYLAFTGSKTYQSRSVLDGAEFTMKKGEILSLIGPSGTGKSTLLKCLAGLEQLDSGRISLDGMDVTDVSARKRGVLLVFQQALLFPHMTVFQNAEYGLKLKKTSRELRRRKVEEMLEKTEMQHASSRYPHQLSGGEQQRAALARSLVMEPKLLLLDEPFASIDPLLRDKLRIWVKGLLKDQNITSIFVTHDMEEASLVGDELAILHDGKILQKGPAREIYMHPANETVARFYGDGLTVSGDFFASRSLELSDQGWEGTVLGETYKYGHVFYRIAVESQIITLSSGSPLNKGQTVFIRRRNEEEAVK</sequence>
<comment type="catalytic activity">
    <reaction evidence="9">
        <text>a quaternary ammonium(out) + ATP + H2O = a quaternary ammonium(in) + ADP + phosphate + H(+)</text>
        <dbReference type="Rhea" id="RHEA:11036"/>
        <dbReference type="ChEBI" id="CHEBI:15377"/>
        <dbReference type="ChEBI" id="CHEBI:15378"/>
        <dbReference type="ChEBI" id="CHEBI:30616"/>
        <dbReference type="ChEBI" id="CHEBI:35267"/>
        <dbReference type="ChEBI" id="CHEBI:43474"/>
        <dbReference type="ChEBI" id="CHEBI:456216"/>
        <dbReference type="EC" id="7.6.2.9"/>
    </reaction>
</comment>
<evidence type="ECO:0000256" key="10">
    <source>
        <dbReference type="ARBA" id="ARBA00063934"/>
    </source>
</evidence>
<dbReference type="PROSITE" id="PS50893">
    <property type="entry name" value="ABC_TRANSPORTER_2"/>
    <property type="match status" value="1"/>
</dbReference>
<dbReference type="OrthoDB" id="9790614at2"/>
<dbReference type="FunFam" id="3.40.50.300:FF:000425">
    <property type="entry name" value="Probable ABC transporter, ATP-binding subunit"/>
    <property type="match status" value="1"/>
</dbReference>
<evidence type="ECO:0000259" key="13">
    <source>
        <dbReference type="PROSITE" id="PS50893"/>
    </source>
</evidence>
<dbReference type="AlphaFoldDB" id="A0A7X2S6M5"/>
<keyword evidence="5 14" id="KW-0067">ATP-binding</keyword>